<protein>
    <recommendedName>
        <fullName evidence="3">DUF4258 domain-containing protein</fullName>
    </recommendedName>
</protein>
<name>A0ABV9F0V3_9SPHN</name>
<keyword evidence="2" id="KW-1185">Reference proteome</keyword>
<evidence type="ECO:0008006" key="3">
    <source>
        <dbReference type="Google" id="ProtNLM"/>
    </source>
</evidence>
<accession>A0ABV9F0V3</accession>
<proteinExistence type="predicted"/>
<evidence type="ECO:0000313" key="2">
    <source>
        <dbReference type="Proteomes" id="UP001595957"/>
    </source>
</evidence>
<gene>
    <name evidence="1" type="ORF">ACFO3E_15240</name>
</gene>
<dbReference type="Proteomes" id="UP001595957">
    <property type="component" value="Unassembled WGS sequence"/>
</dbReference>
<reference evidence="2" key="1">
    <citation type="journal article" date="2019" name="Int. J. Syst. Evol. Microbiol.">
        <title>The Global Catalogue of Microorganisms (GCM) 10K type strain sequencing project: providing services to taxonomists for standard genome sequencing and annotation.</title>
        <authorList>
            <consortium name="The Broad Institute Genomics Platform"/>
            <consortium name="The Broad Institute Genome Sequencing Center for Infectious Disease"/>
            <person name="Wu L."/>
            <person name="Ma J."/>
        </authorList>
    </citation>
    <scope>NUCLEOTIDE SEQUENCE [LARGE SCALE GENOMIC DNA]</scope>
    <source>
        <strain evidence="2">NBRC 103632</strain>
    </source>
</reference>
<dbReference type="EMBL" id="JBHSFZ010000043">
    <property type="protein sequence ID" value="MFC4595532.1"/>
    <property type="molecule type" value="Genomic_DNA"/>
</dbReference>
<sequence>MTGAVGTLPKLIRSDGFASTQECSTIYTQNSPISGITGPLAHDNPAITSCRSGAMNDKLDHFEISQHAKVRASQRGFTKCRLTLAIRYADMFVSVGRDLNASRLSRHALAEAMADGIPPAEAERLKRLTIIEADDGAVVTVAVPYGKKGRHYKRRMRRY</sequence>
<comment type="caution">
    <text evidence="1">The sequence shown here is derived from an EMBL/GenBank/DDBJ whole genome shotgun (WGS) entry which is preliminary data.</text>
</comment>
<evidence type="ECO:0000313" key="1">
    <source>
        <dbReference type="EMBL" id="MFC4595532.1"/>
    </source>
</evidence>
<organism evidence="1 2">
    <name type="scientific">Sphingobium tyrosinilyticum</name>
    <dbReference type="NCBI Taxonomy" id="2715436"/>
    <lineage>
        <taxon>Bacteria</taxon>
        <taxon>Pseudomonadati</taxon>
        <taxon>Pseudomonadota</taxon>
        <taxon>Alphaproteobacteria</taxon>
        <taxon>Sphingomonadales</taxon>
        <taxon>Sphingomonadaceae</taxon>
        <taxon>Sphingobium</taxon>
    </lineage>
</organism>
<dbReference type="RefSeq" id="WP_380805819.1">
    <property type="nucleotide sequence ID" value="NZ_JBHSFZ010000043.1"/>
</dbReference>